<accession>A0A897MSY8</accession>
<reference evidence="1" key="1">
    <citation type="submission" date="2020-11" db="EMBL/GenBank/DDBJ databases">
        <title>Carbohydrate-dependent, anaerobic sulfur respiration: A novel catabolism in halophilic archaea.</title>
        <authorList>
            <person name="Sorokin D.Y."/>
            <person name="Messina E."/>
            <person name="Smedile F."/>
            <person name="La Cono V."/>
            <person name="Hallsworth J.E."/>
            <person name="Yakimov M.M."/>
        </authorList>
    </citation>
    <scope>NUCLEOTIDE SEQUENCE</scope>
    <source>
        <strain evidence="1">HSR12-1</strain>
    </source>
</reference>
<evidence type="ECO:0000313" key="1">
    <source>
        <dbReference type="EMBL" id="QSG05250.1"/>
    </source>
</evidence>
<gene>
    <name evidence="1" type="ORF">HSR121_0900</name>
</gene>
<dbReference type="Proteomes" id="UP000663525">
    <property type="component" value="Chromosome"/>
</dbReference>
<protein>
    <submittedName>
        <fullName evidence="1">Uncharacterized protein</fullName>
    </submittedName>
</protein>
<dbReference type="EMBL" id="CP064787">
    <property type="protein sequence ID" value="QSG05250.1"/>
    <property type="molecule type" value="Genomic_DNA"/>
</dbReference>
<sequence>MRTSNSTARRTVVSENGFIDRFSVVRVGPSGSKTTDEWRQRQSFP</sequence>
<name>A0A897MSY8_9EURY</name>
<evidence type="ECO:0000313" key="2">
    <source>
        <dbReference type="Proteomes" id="UP000663525"/>
    </source>
</evidence>
<dbReference type="AlphaFoldDB" id="A0A897MSY8"/>
<proteinExistence type="predicted"/>
<organism evidence="1 2">
    <name type="scientific">Halapricum desulfuricans</name>
    <dbReference type="NCBI Taxonomy" id="2841257"/>
    <lineage>
        <taxon>Archaea</taxon>
        <taxon>Methanobacteriati</taxon>
        <taxon>Methanobacteriota</taxon>
        <taxon>Stenosarchaea group</taxon>
        <taxon>Halobacteria</taxon>
        <taxon>Halobacteriales</taxon>
        <taxon>Haloarculaceae</taxon>
        <taxon>Halapricum</taxon>
    </lineage>
</organism>